<gene>
    <name evidence="2" type="ORF">PHYSODRAFT_413607</name>
</gene>
<feature type="non-terminal residue" evidence="2">
    <location>
        <position position="131"/>
    </location>
</feature>
<feature type="non-terminal residue" evidence="2">
    <location>
        <position position="1"/>
    </location>
</feature>
<dbReference type="RefSeq" id="XP_009517437.1">
    <property type="nucleotide sequence ID" value="XM_009519142.1"/>
</dbReference>
<dbReference type="InParanoid" id="G4YJQ0"/>
<dbReference type="Proteomes" id="UP000002640">
    <property type="component" value="Unassembled WGS sequence"/>
</dbReference>
<sequence>KTIFTRHVHIMPKLLFHLEHRVLVGYIESVVPILYAVYLSIVSQLPSAKYYPYMRLLTNEQLQVTVGSIIVYAATEVASLVRIHVTVKRKLGFSMLHQLGFVLETDTDLLQGRRFVWIVILLQLTLVHYGT</sequence>
<feature type="transmembrane region" description="Helical" evidence="1">
    <location>
        <begin position="62"/>
        <end position="85"/>
    </location>
</feature>
<evidence type="ECO:0000313" key="2">
    <source>
        <dbReference type="EMBL" id="EGZ30162.1"/>
    </source>
</evidence>
<dbReference type="AlphaFoldDB" id="G4YJQ0"/>
<dbReference type="GeneID" id="20651790"/>
<reference evidence="2 3" key="1">
    <citation type="journal article" date="2006" name="Science">
        <title>Phytophthora genome sequences uncover evolutionary origins and mechanisms of pathogenesis.</title>
        <authorList>
            <person name="Tyler B.M."/>
            <person name="Tripathy S."/>
            <person name="Zhang X."/>
            <person name="Dehal P."/>
            <person name="Jiang R.H."/>
            <person name="Aerts A."/>
            <person name="Arredondo F.D."/>
            <person name="Baxter L."/>
            <person name="Bensasson D."/>
            <person name="Beynon J.L."/>
            <person name="Chapman J."/>
            <person name="Damasceno C.M."/>
            <person name="Dorrance A.E."/>
            <person name="Dou D."/>
            <person name="Dickerman A.W."/>
            <person name="Dubchak I.L."/>
            <person name="Garbelotto M."/>
            <person name="Gijzen M."/>
            <person name="Gordon S.G."/>
            <person name="Govers F."/>
            <person name="Grunwald N.J."/>
            <person name="Huang W."/>
            <person name="Ivors K.L."/>
            <person name="Jones R.W."/>
            <person name="Kamoun S."/>
            <person name="Krampis K."/>
            <person name="Lamour K.H."/>
            <person name="Lee M.K."/>
            <person name="McDonald W.H."/>
            <person name="Medina M."/>
            <person name="Meijer H.J."/>
            <person name="Nordberg E.K."/>
            <person name="Maclean D.J."/>
            <person name="Ospina-Giraldo M.D."/>
            <person name="Morris P.F."/>
            <person name="Phuntumart V."/>
            <person name="Putnam N.H."/>
            <person name="Rash S."/>
            <person name="Rose J.K."/>
            <person name="Sakihama Y."/>
            <person name="Salamov A.A."/>
            <person name="Savidor A."/>
            <person name="Scheuring C.F."/>
            <person name="Smith B.M."/>
            <person name="Sobral B.W."/>
            <person name="Terry A."/>
            <person name="Torto-Alalibo T.A."/>
            <person name="Win J."/>
            <person name="Xu Z."/>
            <person name="Zhang H."/>
            <person name="Grigoriev I.V."/>
            <person name="Rokhsar D.S."/>
            <person name="Boore J.L."/>
        </authorList>
    </citation>
    <scope>NUCLEOTIDE SEQUENCE [LARGE SCALE GENOMIC DNA]</scope>
    <source>
        <strain evidence="2 3">P6497</strain>
    </source>
</reference>
<dbReference type="OMA" id="YLAIMIH"/>
<name>G4YJQ0_PHYSP</name>
<dbReference type="KEGG" id="psoj:PHYSODRAFT_413607"/>
<dbReference type="EMBL" id="JH159151">
    <property type="protein sequence ID" value="EGZ30162.1"/>
    <property type="molecule type" value="Genomic_DNA"/>
</dbReference>
<keyword evidence="1" id="KW-1133">Transmembrane helix</keyword>
<keyword evidence="1" id="KW-0472">Membrane</keyword>
<evidence type="ECO:0000256" key="1">
    <source>
        <dbReference type="SAM" id="Phobius"/>
    </source>
</evidence>
<keyword evidence="1" id="KW-0812">Transmembrane</keyword>
<evidence type="ECO:0000313" key="3">
    <source>
        <dbReference type="Proteomes" id="UP000002640"/>
    </source>
</evidence>
<protein>
    <submittedName>
        <fullName evidence="2">Uncharacterized protein</fullName>
    </submittedName>
</protein>
<keyword evidence="3" id="KW-1185">Reference proteome</keyword>
<organism evidence="2 3">
    <name type="scientific">Phytophthora sojae (strain P6497)</name>
    <name type="common">Soybean stem and root rot agent</name>
    <name type="synonym">Phytophthora megasperma f. sp. glycines</name>
    <dbReference type="NCBI Taxonomy" id="1094619"/>
    <lineage>
        <taxon>Eukaryota</taxon>
        <taxon>Sar</taxon>
        <taxon>Stramenopiles</taxon>
        <taxon>Oomycota</taxon>
        <taxon>Peronosporomycetes</taxon>
        <taxon>Peronosporales</taxon>
        <taxon>Peronosporaceae</taxon>
        <taxon>Phytophthora</taxon>
    </lineage>
</organism>
<accession>G4YJQ0</accession>
<proteinExistence type="predicted"/>
<feature type="transmembrane region" description="Helical" evidence="1">
    <location>
        <begin position="21"/>
        <end position="42"/>
    </location>
</feature>